<dbReference type="SUPFAM" id="SSF53756">
    <property type="entry name" value="UDP-Glycosyltransferase/glycogen phosphorylase"/>
    <property type="match status" value="1"/>
</dbReference>
<accession>A0ABY2JIA2</accession>
<evidence type="ECO:0000256" key="2">
    <source>
        <dbReference type="ARBA" id="ARBA00022679"/>
    </source>
</evidence>
<evidence type="ECO:0000259" key="4">
    <source>
        <dbReference type="Pfam" id="PF13439"/>
    </source>
</evidence>
<evidence type="ECO:0000256" key="1">
    <source>
        <dbReference type="ARBA" id="ARBA00022676"/>
    </source>
</evidence>
<proteinExistence type="predicted"/>
<sequence length="391" mass="42827">MHIAVVGPSNPEEFASDLGTYSSTLSFPQGMGGTPVNSLVRELLDMGHQVSLITASVTPSTVWRVNGERLSIAVVPYRSRSRDRALDLFRQEKKALALEIAACDADVFHAHWTYEFAQACLDARAQPLIVTAHDAPFTVLRHMPDGYRLIRAFMALRVRASVENLTAVSPSLATRWTRQMLYRREIPVITNPVPKMEFPATRTTAHPVIVDVSSSSPLKNVRTLLAAFSLVRRRHPAAELRLVGPGLQSGGEMEIWALKKGLEFGVTFVGPANRFGVASELKNATVFCHTSREESHGICLLEAMNARLPIVAGIDSGSVAWTLFEGEGGLLVDVMDPEVVAAAISKTLEDPTGTAARVARAEELMTARYSPRLIASQYLQEYQKVVALEPR</sequence>
<dbReference type="InterPro" id="IPR001296">
    <property type="entry name" value="Glyco_trans_1"/>
</dbReference>
<evidence type="ECO:0000259" key="3">
    <source>
        <dbReference type="Pfam" id="PF00534"/>
    </source>
</evidence>
<evidence type="ECO:0000313" key="6">
    <source>
        <dbReference type="Proteomes" id="UP000297851"/>
    </source>
</evidence>
<dbReference type="Proteomes" id="UP000297851">
    <property type="component" value="Unassembled WGS sequence"/>
</dbReference>
<name>A0ABY2JIA2_9MICO</name>
<dbReference type="CDD" id="cd03801">
    <property type="entry name" value="GT4_PimA-like"/>
    <property type="match status" value="1"/>
</dbReference>
<keyword evidence="1" id="KW-0328">Glycosyltransferase</keyword>
<keyword evidence="6" id="KW-1185">Reference proteome</keyword>
<protein>
    <submittedName>
        <fullName evidence="5">Glycosyltransferase</fullName>
    </submittedName>
</protein>
<keyword evidence="2" id="KW-0808">Transferase</keyword>
<dbReference type="Pfam" id="PF13439">
    <property type="entry name" value="Glyco_transf_4"/>
    <property type="match status" value="1"/>
</dbReference>
<organism evidence="5 6">
    <name type="scientific">Cryobacterium sandaracinum</name>
    <dbReference type="NCBI Taxonomy" id="1259247"/>
    <lineage>
        <taxon>Bacteria</taxon>
        <taxon>Bacillati</taxon>
        <taxon>Actinomycetota</taxon>
        <taxon>Actinomycetes</taxon>
        <taxon>Micrococcales</taxon>
        <taxon>Microbacteriaceae</taxon>
        <taxon>Cryobacterium</taxon>
    </lineage>
</organism>
<reference evidence="5 6" key="1">
    <citation type="submission" date="2019-03" db="EMBL/GenBank/DDBJ databases">
        <title>Genomics of glacier-inhabiting Cryobacterium strains.</title>
        <authorList>
            <person name="Liu Q."/>
            <person name="Xin Y.-H."/>
        </authorList>
    </citation>
    <scope>NUCLEOTIDE SEQUENCE [LARGE SCALE GENOMIC DNA]</scope>
    <source>
        <strain evidence="5 6">TMT2-16</strain>
    </source>
</reference>
<evidence type="ECO:0000313" key="5">
    <source>
        <dbReference type="EMBL" id="TFD06094.1"/>
    </source>
</evidence>
<dbReference type="Pfam" id="PF00534">
    <property type="entry name" value="Glycos_transf_1"/>
    <property type="match status" value="1"/>
</dbReference>
<comment type="caution">
    <text evidence="5">The sequence shown here is derived from an EMBL/GenBank/DDBJ whole genome shotgun (WGS) entry which is preliminary data.</text>
</comment>
<gene>
    <name evidence="5" type="ORF">E3T25_03180</name>
</gene>
<feature type="domain" description="Glycosyltransferase subfamily 4-like N-terminal" evidence="4">
    <location>
        <begin position="37"/>
        <end position="193"/>
    </location>
</feature>
<dbReference type="Gene3D" id="3.40.50.2000">
    <property type="entry name" value="Glycogen Phosphorylase B"/>
    <property type="match status" value="2"/>
</dbReference>
<dbReference type="EMBL" id="SOGO01000010">
    <property type="protein sequence ID" value="TFD06094.1"/>
    <property type="molecule type" value="Genomic_DNA"/>
</dbReference>
<dbReference type="InterPro" id="IPR028098">
    <property type="entry name" value="Glyco_trans_4-like_N"/>
</dbReference>
<dbReference type="PANTHER" id="PTHR12526">
    <property type="entry name" value="GLYCOSYLTRANSFERASE"/>
    <property type="match status" value="1"/>
</dbReference>
<feature type="domain" description="Glycosyl transferase family 1" evidence="3">
    <location>
        <begin position="206"/>
        <end position="358"/>
    </location>
</feature>
<dbReference type="RefSeq" id="WP_134372124.1">
    <property type="nucleotide sequence ID" value="NZ_SOGO01000010.1"/>
</dbReference>